<evidence type="ECO:0000313" key="3">
    <source>
        <dbReference type="Proteomes" id="UP000789706"/>
    </source>
</evidence>
<feature type="region of interest" description="Disordered" evidence="1">
    <location>
        <begin position="381"/>
        <end position="466"/>
    </location>
</feature>
<name>A0A9N9FRQ9_9GLOM</name>
<dbReference type="Gene3D" id="1.10.30.10">
    <property type="entry name" value="High mobility group box domain"/>
    <property type="match status" value="1"/>
</dbReference>
<protein>
    <submittedName>
        <fullName evidence="2">682_t:CDS:1</fullName>
    </submittedName>
</protein>
<feature type="compositionally biased region" description="Low complexity" evidence="1">
    <location>
        <begin position="416"/>
        <end position="438"/>
    </location>
</feature>
<dbReference type="OrthoDB" id="6247875at2759"/>
<gene>
    <name evidence="2" type="ORF">DEBURN_LOCUS7309</name>
</gene>
<sequence>MFEQLSNFDMDPYQITYKVIQQPKDNTFDFIFETDDTRTKKLHRNSKANKDIVCLVDVPFPPNLSAEDLIRPRNERCGKVKVPNKFFIYRKWYTMCLGGIGRKNEQTSISRYISEKWRNEPQGIKDFYHDLSMQANEEEATSDNESVAIVNCFLSKHKAWRKQVEMKKTEKNHEDWKLYIAVYFGKEKDVERACKIEIEGNKENEISNLVRVIVTQNKSINKENSSNFGYSGVRSSAIAHFEDCAIADHIWQIAQMEAKTCYFPRNLYGKKKRMTIATLESAEEKVKIMEQAWEADQIVQKFKGSYRSRYRISDAVKRNVNRNKENKEGDSNQENILKAILETLQNIKQDILDIKQHNNDMEEKEDGDLDNTVKEVSNATTENIRTKEKQIRKYGNMSNLSKQQDNIRKSEQTSKNNNINNTNNKHLNINDISYNASENNKKSKKNSKNNEKTKNNKDLISEINNNNNNQISNLDINMNNNTVDIEKENNNNKFMRIATQNIKGIISIAKQMDWLNNCIEKEFDIIGLTET</sequence>
<dbReference type="InterPro" id="IPR036910">
    <property type="entry name" value="HMG_box_dom_sf"/>
</dbReference>
<proteinExistence type="predicted"/>
<organism evidence="2 3">
    <name type="scientific">Diversispora eburnea</name>
    <dbReference type="NCBI Taxonomy" id="1213867"/>
    <lineage>
        <taxon>Eukaryota</taxon>
        <taxon>Fungi</taxon>
        <taxon>Fungi incertae sedis</taxon>
        <taxon>Mucoromycota</taxon>
        <taxon>Glomeromycotina</taxon>
        <taxon>Glomeromycetes</taxon>
        <taxon>Diversisporales</taxon>
        <taxon>Diversisporaceae</taxon>
        <taxon>Diversispora</taxon>
    </lineage>
</organism>
<accession>A0A9N9FRQ9</accession>
<dbReference type="EMBL" id="CAJVPK010000862">
    <property type="protein sequence ID" value="CAG8555325.1"/>
    <property type="molecule type" value="Genomic_DNA"/>
</dbReference>
<comment type="caution">
    <text evidence="2">The sequence shown here is derived from an EMBL/GenBank/DDBJ whole genome shotgun (WGS) entry which is preliminary data.</text>
</comment>
<keyword evidence="3" id="KW-1185">Reference proteome</keyword>
<reference evidence="2" key="1">
    <citation type="submission" date="2021-06" db="EMBL/GenBank/DDBJ databases">
        <authorList>
            <person name="Kallberg Y."/>
            <person name="Tangrot J."/>
            <person name="Rosling A."/>
        </authorList>
    </citation>
    <scope>NUCLEOTIDE SEQUENCE</scope>
    <source>
        <strain evidence="2">AZ414A</strain>
    </source>
</reference>
<evidence type="ECO:0000256" key="1">
    <source>
        <dbReference type="SAM" id="MobiDB-lite"/>
    </source>
</evidence>
<feature type="compositionally biased region" description="Basic and acidic residues" evidence="1">
    <location>
        <begin position="448"/>
        <end position="460"/>
    </location>
</feature>
<dbReference type="AlphaFoldDB" id="A0A9N9FRQ9"/>
<dbReference type="Proteomes" id="UP000789706">
    <property type="component" value="Unassembled WGS sequence"/>
</dbReference>
<evidence type="ECO:0000313" key="2">
    <source>
        <dbReference type="EMBL" id="CAG8555325.1"/>
    </source>
</evidence>